<keyword evidence="13" id="KW-1185">Reference proteome</keyword>
<evidence type="ECO:0000256" key="4">
    <source>
        <dbReference type="ARBA" id="ARBA00019623"/>
    </source>
</evidence>
<keyword evidence="6 8" id="KW-0326">Glycosidase</keyword>
<dbReference type="SUPFAM" id="SSF49899">
    <property type="entry name" value="Concanavalin A-like lectins/glucanases"/>
    <property type="match status" value="1"/>
</dbReference>
<dbReference type="CDD" id="cd18623">
    <property type="entry name" value="GH32_ScrB-like"/>
    <property type="match status" value="1"/>
</dbReference>
<reference evidence="12 13" key="1">
    <citation type="submission" date="2023-04" db="EMBL/GenBank/DDBJ databases">
        <title>Genome Sequence of Selenomonas sputigena ATCC 33150.</title>
        <authorList>
            <person name="Miller D.P."/>
            <person name="Anvari S."/>
            <person name="Polson S.W."/>
            <person name="Macdonald M."/>
            <person name="Mcdowell J.V."/>
        </authorList>
    </citation>
    <scope>NUCLEOTIDE SEQUENCE [LARGE SCALE GENOMIC DNA]</scope>
    <source>
        <strain evidence="12 13">ATCC 33150</strain>
    </source>
</reference>
<evidence type="ECO:0000256" key="1">
    <source>
        <dbReference type="ARBA" id="ARBA00004914"/>
    </source>
</evidence>
<evidence type="ECO:0000256" key="3">
    <source>
        <dbReference type="ARBA" id="ARBA00012758"/>
    </source>
</evidence>
<evidence type="ECO:0000256" key="5">
    <source>
        <dbReference type="ARBA" id="ARBA00022801"/>
    </source>
</evidence>
<dbReference type="InterPro" id="IPR001362">
    <property type="entry name" value="Glyco_hydro_32"/>
</dbReference>
<evidence type="ECO:0000259" key="10">
    <source>
        <dbReference type="Pfam" id="PF00251"/>
    </source>
</evidence>
<dbReference type="Gene3D" id="2.115.10.20">
    <property type="entry name" value="Glycosyl hydrolase domain, family 43"/>
    <property type="match status" value="1"/>
</dbReference>
<dbReference type="NCBIfam" id="TIGR01322">
    <property type="entry name" value="scrB_fam"/>
    <property type="match status" value="1"/>
</dbReference>
<evidence type="ECO:0000259" key="11">
    <source>
        <dbReference type="Pfam" id="PF08244"/>
    </source>
</evidence>
<feature type="domain" description="Glycosyl hydrolase family 32 C-terminal" evidence="11">
    <location>
        <begin position="337"/>
        <end position="468"/>
    </location>
</feature>
<dbReference type="InterPro" id="IPR023296">
    <property type="entry name" value="Glyco_hydro_beta-prop_sf"/>
</dbReference>
<dbReference type="InterPro" id="IPR051214">
    <property type="entry name" value="GH32_Enzymes"/>
</dbReference>
<dbReference type="Gene3D" id="2.60.120.560">
    <property type="entry name" value="Exo-inulinase, domain 1"/>
    <property type="match status" value="1"/>
</dbReference>
<gene>
    <name evidence="12" type="ORF">QCO44_06610</name>
</gene>
<protein>
    <recommendedName>
        <fullName evidence="4 8">Sucrose-6-phosphate hydrolase</fullName>
        <ecNumber evidence="3 8">3.2.1.26</ecNumber>
    </recommendedName>
    <alternativeName>
        <fullName evidence="7 9">Invertase</fullName>
    </alternativeName>
</protein>
<dbReference type="InterPro" id="IPR013189">
    <property type="entry name" value="Glyco_hydro_32_C"/>
</dbReference>
<evidence type="ECO:0000256" key="6">
    <source>
        <dbReference type="ARBA" id="ARBA00023295"/>
    </source>
</evidence>
<organism evidence="12 13">
    <name type="scientific">Selenomonas sputigena</name>
    <dbReference type="NCBI Taxonomy" id="69823"/>
    <lineage>
        <taxon>Bacteria</taxon>
        <taxon>Bacillati</taxon>
        <taxon>Bacillota</taxon>
        <taxon>Negativicutes</taxon>
        <taxon>Selenomonadales</taxon>
        <taxon>Selenomonadaceae</taxon>
        <taxon>Selenomonas</taxon>
    </lineage>
</organism>
<dbReference type="InterPro" id="IPR013320">
    <property type="entry name" value="ConA-like_dom_sf"/>
</dbReference>
<dbReference type="Pfam" id="PF08244">
    <property type="entry name" value="Glyco_hydro_32C"/>
    <property type="match status" value="1"/>
</dbReference>
<name>A0ABV3X693_9FIRM</name>
<evidence type="ECO:0000313" key="12">
    <source>
        <dbReference type="EMBL" id="MEX5285310.1"/>
    </source>
</evidence>
<dbReference type="InterPro" id="IPR006232">
    <property type="entry name" value="Suc6P_hydrolase"/>
</dbReference>
<dbReference type="Pfam" id="PF00251">
    <property type="entry name" value="Glyco_hydro_32N"/>
    <property type="match status" value="1"/>
</dbReference>
<dbReference type="EC" id="3.2.1.26" evidence="3 8"/>
<comment type="catalytic activity">
    <reaction evidence="8">
        <text>Hydrolysis of terminal non-reducing beta-D-fructofuranoside residues in beta-D-fructofuranosides.</text>
        <dbReference type="EC" id="3.2.1.26"/>
    </reaction>
</comment>
<comment type="similarity">
    <text evidence="2 8">Belongs to the glycosyl hydrolase 32 family.</text>
</comment>
<comment type="pathway">
    <text evidence="1 9">Glycan biosynthesis; sucrose metabolism.</text>
</comment>
<dbReference type="InterPro" id="IPR013148">
    <property type="entry name" value="Glyco_hydro_32_N"/>
</dbReference>
<comment type="caution">
    <text evidence="12">The sequence shown here is derived from an EMBL/GenBank/DDBJ whole genome shotgun (WGS) entry which is preliminary data.</text>
</comment>
<feature type="domain" description="Glycosyl hydrolase family 32 N-terminal" evidence="10">
    <location>
        <begin position="34"/>
        <end position="333"/>
    </location>
</feature>
<keyword evidence="9" id="KW-0119">Carbohydrate metabolism</keyword>
<proteinExistence type="inferred from homology"/>
<dbReference type="EMBL" id="JARVLH010000003">
    <property type="protein sequence ID" value="MEX5285310.1"/>
    <property type="molecule type" value="Genomic_DNA"/>
</dbReference>
<sequence>MSEERFAGKFDKREIDTKVREGIPFRHRWHNAFHFEMPFGLVNDPNGLSWYAGKYQIFFQWNPLGVEHKHKCWGHVETEDFVHYSLPELALWPSDVHDKDGCYSGAGFVEGDVLRLVYTCNRKEDGRRIPAQRLASWQPEKGIAAKDEIIIEHEPRGVTAHFRDPSRFVKDGREFLVLGAQTEAKKGCAVLYEKKEGAWQFTGELKTELSDFGYMWECPTLLPLAEGDVLLFSPQGLPAGDYRWQNLYQSGYVVGRLDVDALEFQHGAFHELDRGFDFYAPQAFLHEGRAILFGWMGMPEREKEYPTAEEGWLFSLTMPRELRLQDGRLLSAPLEEMKALRKGAPQKFGAVHAEEIGQLLAEKAEIELSLVLGDAQEAHIDIVYAEAGEYLRFSYDRRCAVMTLDRTAMKLGGRGMRRFRLAVRDTLKLHIYRDKTAIEVFFQDGEEAASFFVFPTKETASQLVVSADRKLEKIEGKAWELGGFEWKER</sequence>
<evidence type="ECO:0000256" key="9">
    <source>
        <dbReference type="RuleBase" id="RU365015"/>
    </source>
</evidence>
<dbReference type="SUPFAM" id="SSF75005">
    <property type="entry name" value="Arabinanase/levansucrase/invertase"/>
    <property type="match status" value="1"/>
</dbReference>
<dbReference type="SMART" id="SM00640">
    <property type="entry name" value="Glyco_32"/>
    <property type="match status" value="1"/>
</dbReference>
<dbReference type="Proteomes" id="UP001559623">
    <property type="component" value="Unassembled WGS sequence"/>
</dbReference>
<accession>A0ABV3X693</accession>
<dbReference type="RefSeq" id="WP_368847037.1">
    <property type="nucleotide sequence ID" value="NZ_CP194411.1"/>
</dbReference>
<comment type="subcellular location">
    <subcellularLocation>
        <location evidence="9">Cytoplasm</location>
    </subcellularLocation>
</comment>
<comment type="function">
    <text evidence="9">Enables the bacterium to metabolize sucrose as a sole carbon source.</text>
</comment>
<evidence type="ECO:0000256" key="2">
    <source>
        <dbReference type="ARBA" id="ARBA00009902"/>
    </source>
</evidence>
<keyword evidence="5 8" id="KW-0378">Hydrolase</keyword>
<dbReference type="GO" id="GO:0004564">
    <property type="term" value="F:beta-fructofuranosidase activity"/>
    <property type="evidence" value="ECO:0007669"/>
    <property type="project" value="UniProtKB-EC"/>
</dbReference>
<evidence type="ECO:0000256" key="7">
    <source>
        <dbReference type="ARBA" id="ARBA00033367"/>
    </source>
</evidence>
<dbReference type="PANTHER" id="PTHR43101">
    <property type="entry name" value="BETA-FRUCTOSIDASE"/>
    <property type="match status" value="1"/>
</dbReference>
<keyword evidence="9" id="KW-0963">Cytoplasm</keyword>
<dbReference type="PANTHER" id="PTHR43101:SF1">
    <property type="entry name" value="BETA-FRUCTOSIDASE"/>
    <property type="match status" value="1"/>
</dbReference>
<evidence type="ECO:0000256" key="8">
    <source>
        <dbReference type="RuleBase" id="RU362110"/>
    </source>
</evidence>
<evidence type="ECO:0000313" key="13">
    <source>
        <dbReference type="Proteomes" id="UP001559623"/>
    </source>
</evidence>